<name>A0A5N6LD16_9ASTR</name>
<organism evidence="1 2">
    <name type="scientific">Mikania micrantha</name>
    <name type="common">bitter vine</name>
    <dbReference type="NCBI Taxonomy" id="192012"/>
    <lineage>
        <taxon>Eukaryota</taxon>
        <taxon>Viridiplantae</taxon>
        <taxon>Streptophyta</taxon>
        <taxon>Embryophyta</taxon>
        <taxon>Tracheophyta</taxon>
        <taxon>Spermatophyta</taxon>
        <taxon>Magnoliopsida</taxon>
        <taxon>eudicotyledons</taxon>
        <taxon>Gunneridae</taxon>
        <taxon>Pentapetalae</taxon>
        <taxon>asterids</taxon>
        <taxon>campanulids</taxon>
        <taxon>Asterales</taxon>
        <taxon>Asteraceae</taxon>
        <taxon>Asteroideae</taxon>
        <taxon>Heliantheae alliance</taxon>
        <taxon>Eupatorieae</taxon>
        <taxon>Mikania</taxon>
    </lineage>
</organism>
<keyword evidence="2" id="KW-1185">Reference proteome</keyword>
<dbReference type="Proteomes" id="UP000326396">
    <property type="component" value="Unassembled WGS sequence"/>
</dbReference>
<dbReference type="AlphaFoldDB" id="A0A5N6LD16"/>
<protein>
    <submittedName>
        <fullName evidence="1">Uncharacterized protein</fullName>
    </submittedName>
</protein>
<reference evidence="1 2" key="1">
    <citation type="submission" date="2019-05" db="EMBL/GenBank/DDBJ databases">
        <title>Mikania micrantha, genome provides insights into the molecular mechanism of rapid growth.</title>
        <authorList>
            <person name="Liu B."/>
        </authorList>
    </citation>
    <scope>NUCLEOTIDE SEQUENCE [LARGE SCALE GENOMIC DNA]</scope>
    <source>
        <strain evidence="1">NLD-2019</strain>
        <tissue evidence="1">Leaf</tissue>
    </source>
</reference>
<accession>A0A5N6LD16</accession>
<proteinExistence type="predicted"/>
<sequence>MLKIESFVADQVHPHRYYNFEAVVVDIELTIDTIESMESILQIIRLPSIFRHLGGWITIELGYQNLHKLNPREMAKVLIGFTRVGRDKIKKKHEATDYEAIGGPPMPPPTPPIDIIFPCF</sequence>
<comment type="caution">
    <text evidence="1">The sequence shown here is derived from an EMBL/GenBank/DDBJ whole genome shotgun (WGS) entry which is preliminary data.</text>
</comment>
<evidence type="ECO:0000313" key="1">
    <source>
        <dbReference type="EMBL" id="KAD0540117.1"/>
    </source>
</evidence>
<dbReference type="EMBL" id="SZYD01001595">
    <property type="protein sequence ID" value="KAD0540117.1"/>
    <property type="molecule type" value="Genomic_DNA"/>
</dbReference>
<evidence type="ECO:0000313" key="2">
    <source>
        <dbReference type="Proteomes" id="UP000326396"/>
    </source>
</evidence>
<gene>
    <name evidence="1" type="ORF">E3N88_44096</name>
</gene>